<feature type="domain" description="Lipid/polyisoprenoid-binding YceI-like" evidence="2">
    <location>
        <begin position="46"/>
        <end position="209"/>
    </location>
</feature>
<organism evidence="3 4">
    <name type="scientific">Methylocaldum marinum</name>
    <dbReference type="NCBI Taxonomy" id="1432792"/>
    <lineage>
        <taxon>Bacteria</taxon>
        <taxon>Pseudomonadati</taxon>
        <taxon>Pseudomonadota</taxon>
        <taxon>Gammaproteobacteria</taxon>
        <taxon>Methylococcales</taxon>
        <taxon>Methylococcaceae</taxon>
        <taxon>Methylocaldum</taxon>
    </lineage>
</organism>
<dbReference type="InterPro" id="IPR036761">
    <property type="entry name" value="TTHA0802/YceI-like_sf"/>
</dbReference>
<keyword evidence="4" id="KW-1185">Reference proteome</keyword>
<reference evidence="3 4" key="1">
    <citation type="submission" date="2016-12" db="EMBL/GenBank/DDBJ databases">
        <title>Genome sequencing of Methylocaldum marinum.</title>
        <authorList>
            <person name="Takeuchi M."/>
            <person name="Kamagata Y."/>
            <person name="Hiraoka S."/>
            <person name="Oshima K."/>
            <person name="Hattori M."/>
            <person name="Iwasaki W."/>
        </authorList>
    </citation>
    <scope>NUCLEOTIDE SEQUENCE [LARGE SCALE GENOMIC DNA]</scope>
    <source>
        <strain evidence="3 4">S8</strain>
    </source>
</reference>
<dbReference type="SMART" id="SM00867">
    <property type="entry name" value="YceI"/>
    <property type="match status" value="1"/>
</dbReference>
<proteinExistence type="predicted"/>
<evidence type="ECO:0000256" key="1">
    <source>
        <dbReference type="SAM" id="SignalP"/>
    </source>
</evidence>
<dbReference type="InterPro" id="IPR007372">
    <property type="entry name" value="Lipid/polyisoprenoid-bd_YceI"/>
</dbReference>
<dbReference type="PANTHER" id="PTHR34406:SF1">
    <property type="entry name" value="PROTEIN YCEI"/>
    <property type="match status" value="1"/>
</dbReference>
<evidence type="ECO:0000313" key="4">
    <source>
        <dbReference type="Proteomes" id="UP000266313"/>
    </source>
</evidence>
<keyword evidence="1" id="KW-0732">Signal</keyword>
<feature type="chain" id="PRO_5012151385" evidence="1">
    <location>
        <begin position="33"/>
        <end position="211"/>
    </location>
</feature>
<dbReference type="SUPFAM" id="SSF101874">
    <property type="entry name" value="YceI-like"/>
    <property type="match status" value="1"/>
</dbReference>
<dbReference type="KEGG" id="mmai:sS8_2510"/>
<sequence length="211" mass="23151">MNNPVYTSRKSRSACSLSLIAAFFLHTGPVAAEDAYKEQTDSPAGTYQIDPEHSSVRFTVGHLGVSEMEGRFNAISGSFSLDPASPEQTKVSVEVPLKSLDTNHKQRDKDLLGPDFFNAKQFPTMSFTGTKLEWQDKKTGLLTGNLVLHGVTKPVTFDLRHVGAGSDPWGGYRSGYVATTTIKRSDFGMKYMLNGISDTIQVQVNIEGKRK</sequence>
<dbReference type="Gene3D" id="2.40.128.110">
    <property type="entry name" value="Lipid/polyisoprenoid-binding, YceI-like"/>
    <property type="match status" value="1"/>
</dbReference>
<evidence type="ECO:0000259" key="2">
    <source>
        <dbReference type="SMART" id="SM00867"/>
    </source>
</evidence>
<feature type="signal peptide" evidence="1">
    <location>
        <begin position="1"/>
        <end position="32"/>
    </location>
</feature>
<protein>
    <submittedName>
        <fullName evidence="3">YceI family protein</fullName>
    </submittedName>
</protein>
<dbReference type="AlphaFoldDB" id="A0A250KSB7"/>
<dbReference type="PANTHER" id="PTHR34406">
    <property type="entry name" value="PROTEIN YCEI"/>
    <property type="match status" value="1"/>
</dbReference>
<evidence type="ECO:0000313" key="3">
    <source>
        <dbReference type="EMBL" id="BBA34462.1"/>
    </source>
</evidence>
<dbReference type="Pfam" id="PF04264">
    <property type="entry name" value="YceI"/>
    <property type="match status" value="1"/>
</dbReference>
<gene>
    <name evidence="3" type="ORF">sS8_2510</name>
</gene>
<dbReference type="Proteomes" id="UP000266313">
    <property type="component" value="Chromosome"/>
</dbReference>
<dbReference type="EMBL" id="AP017928">
    <property type="protein sequence ID" value="BBA34462.1"/>
    <property type="molecule type" value="Genomic_DNA"/>
</dbReference>
<dbReference type="RefSeq" id="WP_170161061.1">
    <property type="nucleotide sequence ID" value="NZ_AP017928.1"/>
</dbReference>
<name>A0A250KSB7_9GAMM</name>
<accession>A0A250KSB7</accession>